<evidence type="ECO:0000313" key="7">
    <source>
        <dbReference type="EMBL" id="EMC94738.1"/>
    </source>
</evidence>
<keyword evidence="2 5" id="KW-0812">Transmembrane</keyword>
<feature type="transmembrane region" description="Helical" evidence="5">
    <location>
        <begin position="118"/>
        <end position="137"/>
    </location>
</feature>
<reference evidence="7 8" key="1">
    <citation type="journal article" date="2012" name="PLoS Pathog.">
        <title>Diverse lifestyles and strategies of plant pathogenesis encoded in the genomes of eighteen Dothideomycetes fungi.</title>
        <authorList>
            <person name="Ohm R.A."/>
            <person name="Feau N."/>
            <person name="Henrissat B."/>
            <person name="Schoch C.L."/>
            <person name="Horwitz B.A."/>
            <person name="Barry K.W."/>
            <person name="Condon B.J."/>
            <person name="Copeland A.C."/>
            <person name="Dhillon B."/>
            <person name="Glaser F."/>
            <person name="Hesse C.N."/>
            <person name="Kosti I."/>
            <person name="LaButti K."/>
            <person name="Lindquist E.A."/>
            <person name="Lucas S."/>
            <person name="Salamov A.A."/>
            <person name="Bradshaw R.E."/>
            <person name="Ciuffetti L."/>
            <person name="Hamelin R.C."/>
            <person name="Kema G.H.J."/>
            <person name="Lawrence C."/>
            <person name="Scott J.A."/>
            <person name="Spatafora J.W."/>
            <person name="Turgeon B.G."/>
            <person name="de Wit P.J.G.M."/>
            <person name="Zhong S."/>
            <person name="Goodwin S.B."/>
            <person name="Grigoriev I.V."/>
        </authorList>
    </citation>
    <scope>NUCLEOTIDE SEQUENCE [LARGE SCALE GENOMIC DNA]</scope>
    <source>
        <strain evidence="7 8">UAMH 10762</strain>
    </source>
</reference>
<feature type="transmembrane region" description="Helical" evidence="5">
    <location>
        <begin position="385"/>
        <end position="406"/>
    </location>
</feature>
<dbReference type="KEGG" id="bcom:BAUCODRAFT_25864"/>
<dbReference type="RefSeq" id="XP_007677966.1">
    <property type="nucleotide sequence ID" value="XM_007679776.1"/>
</dbReference>
<keyword evidence="3 5" id="KW-1133">Transmembrane helix</keyword>
<organism evidence="7 8">
    <name type="scientific">Baudoinia panamericana (strain UAMH 10762)</name>
    <name type="common">Angels' share fungus</name>
    <name type="synonym">Baudoinia compniacensis (strain UAMH 10762)</name>
    <dbReference type="NCBI Taxonomy" id="717646"/>
    <lineage>
        <taxon>Eukaryota</taxon>
        <taxon>Fungi</taxon>
        <taxon>Dikarya</taxon>
        <taxon>Ascomycota</taxon>
        <taxon>Pezizomycotina</taxon>
        <taxon>Dothideomycetes</taxon>
        <taxon>Dothideomycetidae</taxon>
        <taxon>Mycosphaerellales</taxon>
        <taxon>Teratosphaeriaceae</taxon>
        <taxon>Baudoinia</taxon>
    </lineage>
</organism>
<dbReference type="PANTHER" id="PTHR23501">
    <property type="entry name" value="MAJOR FACILITATOR SUPERFAMILY"/>
    <property type="match status" value="1"/>
</dbReference>
<evidence type="ECO:0000259" key="6">
    <source>
        <dbReference type="PROSITE" id="PS50850"/>
    </source>
</evidence>
<comment type="subcellular location">
    <subcellularLocation>
        <location evidence="1">Membrane</location>
        <topology evidence="1">Multi-pass membrane protein</topology>
    </subcellularLocation>
</comment>
<dbReference type="Gene3D" id="1.20.1250.20">
    <property type="entry name" value="MFS general substrate transporter like domains"/>
    <property type="match status" value="1"/>
</dbReference>
<evidence type="ECO:0000256" key="3">
    <source>
        <dbReference type="ARBA" id="ARBA00022989"/>
    </source>
</evidence>
<dbReference type="AlphaFoldDB" id="M2MT84"/>
<dbReference type="InterPro" id="IPR020846">
    <property type="entry name" value="MFS_dom"/>
</dbReference>
<feature type="transmembrane region" description="Helical" evidence="5">
    <location>
        <begin position="86"/>
        <end position="106"/>
    </location>
</feature>
<accession>M2MT84</accession>
<dbReference type="GO" id="GO:0022857">
    <property type="term" value="F:transmembrane transporter activity"/>
    <property type="evidence" value="ECO:0007669"/>
    <property type="project" value="InterPro"/>
</dbReference>
<sequence length="583" mass="61803">MAEKTVDAITTETYEHAHDQHHGPGTLDTAAPMEHIAELQAAEHIDLTWRSWVVVFVACFAVMAQVFVVVAAGSVIAFIIRDLGDPSIAGWIIQGPLLVQAVLSPFVGRLSDVLDRKWLAALPPLIAFAGACISAKATSMSMLIGGGILIGITLPTISITQAIPSEVLPLKYRALANGFAGWAGSIGGVIASLSAGALTNQNAGGWRGIFWVQAAFHLMTALGFLIFYWPKRHSDYPRMSFKECLWAIDPIGTLLYISSAALLLLALDWAAGAYHWSDPHVAAPLGVGFGLLAAFCLYEWKGRDDGIIAHVFFKGSPNFALANGAYAVEGWIFYSAVNSVTPQMALNLGFADSSWIISLRQLAFTGMILLVVMPIAWYSTKTKDLKWPLVVTFSVFGIVCILYGNITPGWNNAQIGINVISGLGQAGPLTLIPALVQFTAPHAYLSTATGFAFSARAIGGAFGSAVLDAIINGKLAGTWAPKVSAAAIGAGLPATSIPALLEGLETGVGLTKVPGITPAILGAAADASHWAYAHAYRLAWWSIFPFVIIALVAVLCLKGVKELMTERVEASVEKEVVHEKGQA</sequence>
<keyword evidence="8" id="KW-1185">Reference proteome</keyword>
<feature type="transmembrane region" description="Helical" evidence="5">
    <location>
        <begin position="52"/>
        <end position="80"/>
    </location>
</feature>
<protein>
    <recommendedName>
        <fullName evidence="6">Major facilitator superfamily (MFS) profile domain-containing protein</fullName>
    </recommendedName>
</protein>
<dbReference type="SUPFAM" id="SSF103473">
    <property type="entry name" value="MFS general substrate transporter"/>
    <property type="match status" value="1"/>
</dbReference>
<dbReference type="InterPro" id="IPR011701">
    <property type="entry name" value="MFS"/>
</dbReference>
<dbReference type="eggNOG" id="KOG0254">
    <property type="taxonomic scope" value="Eukaryota"/>
</dbReference>
<dbReference type="GO" id="GO:0005886">
    <property type="term" value="C:plasma membrane"/>
    <property type="evidence" value="ECO:0007669"/>
    <property type="project" value="TreeGrafter"/>
</dbReference>
<dbReference type="Proteomes" id="UP000011761">
    <property type="component" value="Unassembled WGS sequence"/>
</dbReference>
<dbReference type="InterPro" id="IPR036259">
    <property type="entry name" value="MFS_trans_sf"/>
</dbReference>
<dbReference type="OrthoDB" id="2587356at2759"/>
<name>M2MT84_BAUPA</name>
<proteinExistence type="predicted"/>
<feature type="transmembrane region" description="Helical" evidence="5">
    <location>
        <begin position="357"/>
        <end position="378"/>
    </location>
</feature>
<dbReference type="OMA" id="RYIFWIQ"/>
<evidence type="ECO:0000313" key="8">
    <source>
        <dbReference type="Proteomes" id="UP000011761"/>
    </source>
</evidence>
<evidence type="ECO:0000256" key="5">
    <source>
        <dbReference type="SAM" id="Phobius"/>
    </source>
</evidence>
<feature type="transmembrane region" description="Helical" evidence="5">
    <location>
        <begin position="251"/>
        <end position="275"/>
    </location>
</feature>
<dbReference type="GeneID" id="19110351"/>
<keyword evidence="4 5" id="KW-0472">Membrane</keyword>
<evidence type="ECO:0000256" key="1">
    <source>
        <dbReference type="ARBA" id="ARBA00004141"/>
    </source>
</evidence>
<dbReference type="PANTHER" id="PTHR23501:SF195">
    <property type="entry name" value="PEP5"/>
    <property type="match status" value="1"/>
</dbReference>
<feature type="transmembrane region" description="Helical" evidence="5">
    <location>
        <begin position="175"/>
        <end position="198"/>
    </location>
</feature>
<evidence type="ECO:0000256" key="2">
    <source>
        <dbReference type="ARBA" id="ARBA00022692"/>
    </source>
</evidence>
<feature type="transmembrane region" description="Helical" evidence="5">
    <location>
        <begin position="538"/>
        <end position="557"/>
    </location>
</feature>
<feature type="transmembrane region" description="Helical" evidence="5">
    <location>
        <begin position="210"/>
        <end position="230"/>
    </location>
</feature>
<dbReference type="EMBL" id="KB445558">
    <property type="protein sequence ID" value="EMC94738.1"/>
    <property type="molecule type" value="Genomic_DNA"/>
</dbReference>
<dbReference type="Pfam" id="PF07690">
    <property type="entry name" value="MFS_1"/>
    <property type="match status" value="1"/>
</dbReference>
<feature type="transmembrane region" description="Helical" evidence="5">
    <location>
        <begin position="319"/>
        <end position="337"/>
    </location>
</feature>
<feature type="transmembrane region" description="Helical" evidence="5">
    <location>
        <begin position="281"/>
        <end position="298"/>
    </location>
</feature>
<feature type="transmembrane region" description="Helical" evidence="5">
    <location>
        <begin position="143"/>
        <end position="163"/>
    </location>
</feature>
<dbReference type="PROSITE" id="PS50850">
    <property type="entry name" value="MFS"/>
    <property type="match status" value="1"/>
</dbReference>
<evidence type="ECO:0000256" key="4">
    <source>
        <dbReference type="ARBA" id="ARBA00023136"/>
    </source>
</evidence>
<gene>
    <name evidence="7" type="ORF">BAUCODRAFT_25864</name>
</gene>
<feature type="domain" description="Major facilitator superfamily (MFS) profile" evidence="6">
    <location>
        <begin position="51"/>
        <end position="568"/>
    </location>
</feature>
<dbReference type="HOGENOM" id="CLU_000960_25_1_1"/>